<dbReference type="GO" id="GO:0009007">
    <property type="term" value="F:site-specific DNA-methyltransferase (adenine-specific) activity"/>
    <property type="evidence" value="ECO:0007669"/>
    <property type="project" value="UniProtKB-EC"/>
</dbReference>
<evidence type="ECO:0000313" key="9">
    <source>
        <dbReference type="Proteomes" id="UP001165679"/>
    </source>
</evidence>
<comment type="caution">
    <text evidence="8">The sequence shown here is derived from an EMBL/GenBank/DDBJ whole genome shotgun (WGS) entry which is preliminary data.</text>
</comment>
<dbReference type="Proteomes" id="UP001165679">
    <property type="component" value="Unassembled WGS sequence"/>
</dbReference>
<dbReference type="SUPFAM" id="SSF53335">
    <property type="entry name" value="S-adenosyl-L-methionine-dependent methyltransferases"/>
    <property type="match status" value="1"/>
</dbReference>
<reference evidence="8" key="1">
    <citation type="submission" date="2022-09" db="EMBL/GenBank/DDBJ databases">
        <title>Rhodovastum sp. nov. RN2-1 isolated from soil in Seongnam, South Korea.</title>
        <authorList>
            <person name="Le N.T."/>
        </authorList>
    </citation>
    <scope>NUCLEOTIDE SEQUENCE</scope>
    <source>
        <strain evidence="8">RN2-1</strain>
    </source>
</reference>
<dbReference type="SMART" id="SM00470">
    <property type="entry name" value="ParB"/>
    <property type="match status" value="1"/>
</dbReference>
<protein>
    <recommendedName>
        <fullName evidence="5">Methyltransferase</fullName>
        <ecNumber evidence="5">2.1.1.-</ecNumber>
    </recommendedName>
</protein>
<dbReference type="InterPro" id="IPR050336">
    <property type="entry name" value="Chromosome_partition/occlusion"/>
</dbReference>
<dbReference type="GO" id="GO:0007059">
    <property type="term" value="P:chromosome segregation"/>
    <property type="evidence" value="ECO:0007669"/>
    <property type="project" value="TreeGrafter"/>
</dbReference>
<dbReference type="GO" id="GO:0005694">
    <property type="term" value="C:chromosome"/>
    <property type="evidence" value="ECO:0007669"/>
    <property type="project" value="TreeGrafter"/>
</dbReference>
<dbReference type="Pfam" id="PF02195">
    <property type="entry name" value="ParB_N"/>
    <property type="match status" value="1"/>
</dbReference>
<evidence type="ECO:0000256" key="1">
    <source>
        <dbReference type="ARBA" id="ARBA00006594"/>
    </source>
</evidence>
<dbReference type="Gene3D" id="3.40.50.150">
    <property type="entry name" value="Vaccinia Virus protein VP39"/>
    <property type="match status" value="1"/>
</dbReference>
<dbReference type="PRINTS" id="PR00508">
    <property type="entry name" value="S21N4MTFRASE"/>
</dbReference>
<dbReference type="InterPro" id="IPR029063">
    <property type="entry name" value="SAM-dependent_MTases_sf"/>
</dbReference>
<evidence type="ECO:0000256" key="2">
    <source>
        <dbReference type="ARBA" id="ARBA00022603"/>
    </source>
</evidence>
<dbReference type="Pfam" id="PF01555">
    <property type="entry name" value="N6_N4_Mtase"/>
    <property type="match status" value="1"/>
</dbReference>
<dbReference type="Gene3D" id="3.90.1530.10">
    <property type="entry name" value="Conserved hypothetical protein from pyrococcus furiosus pfu- 392566-001, ParB domain"/>
    <property type="match status" value="1"/>
</dbReference>
<dbReference type="InterPro" id="IPR003115">
    <property type="entry name" value="ParB_N"/>
</dbReference>
<feature type="region of interest" description="Disordered" evidence="6">
    <location>
        <begin position="1"/>
        <end position="21"/>
    </location>
</feature>
<dbReference type="PIRSF" id="PIRSF036758">
    <property type="entry name" value="Aden_M_ParB"/>
    <property type="match status" value="1"/>
</dbReference>
<evidence type="ECO:0000313" key="8">
    <source>
        <dbReference type="EMBL" id="MCW3476406.1"/>
    </source>
</evidence>
<dbReference type="InterPro" id="IPR002941">
    <property type="entry name" value="DNA_methylase_N4/N6"/>
</dbReference>
<name>A0AA41YM36_9PROT</name>
<dbReference type="GO" id="GO:0008170">
    <property type="term" value="F:N-methyltransferase activity"/>
    <property type="evidence" value="ECO:0007669"/>
    <property type="project" value="InterPro"/>
</dbReference>
<proteinExistence type="inferred from homology"/>
<accession>A0AA41YM36</accession>
<dbReference type="PANTHER" id="PTHR33375:SF1">
    <property type="entry name" value="CHROMOSOME-PARTITIONING PROTEIN PARB-RELATED"/>
    <property type="match status" value="1"/>
</dbReference>
<keyword evidence="3" id="KW-0808">Transferase</keyword>
<dbReference type="GO" id="GO:0032259">
    <property type="term" value="P:methylation"/>
    <property type="evidence" value="ECO:0007669"/>
    <property type="project" value="UniProtKB-KW"/>
</dbReference>
<dbReference type="InterPro" id="IPR001091">
    <property type="entry name" value="RM_Methyltransferase"/>
</dbReference>
<evidence type="ECO:0000259" key="7">
    <source>
        <dbReference type="SMART" id="SM00470"/>
    </source>
</evidence>
<comment type="similarity">
    <text evidence="1 5">Belongs to the N(4)/N(6)-methyltransferase family.</text>
</comment>
<evidence type="ECO:0000256" key="3">
    <source>
        <dbReference type="ARBA" id="ARBA00022679"/>
    </source>
</evidence>
<gene>
    <name evidence="8" type="ORF">OL599_17735</name>
</gene>
<comment type="catalytic activity">
    <reaction evidence="4">
        <text>a 2'-deoxyadenosine in DNA + S-adenosyl-L-methionine = an N(6)-methyl-2'-deoxyadenosine in DNA + S-adenosyl-L-homocysteine + H(+)</text>
        <dbReference type="Rhea" id="RHEA:15197"/>
        <dbReference type="Rhea" id="RHEA-COMP:12418"/>
        <dbReference type="Rhea" id="RHEA-COMP:12419"/>
        <dbReference type="ChEBI" id="CHEBI:15378"/>
        <dbReference type="ChEBI" id="CHEBI:57856"/>
        <dbReference type="ChEBI" id="CHEBI:59789"/>
        <dbReference type="ChEBI" id="CHEBI:90615"/>
        <dbReference type="ChEBI" id="CHEBI:90616"/>
        <dbReference type="EC" id="2.1.1.72"/>
    </reaction>
</comment>
<dbReference type="EC" id="2.1.1.-" evidence="5"/>
<dbReference type="EMBL" id="JAPDNT010000019">
    <property type="protein sequence ID" value="MCW3476406.1"/>
    <property type="molecule type" value="Genomic_DNA"/>
</dbReference>
<reference evidence="8" key="2">
    <citation type="submission" date="2022-10" db="EMBL/GenBank/DDBJ databases">
        <authorList>
            <person name="Trinh H.N."/>
        </authorList>
    </citation>
    <scope>NUCLEOTIDE SEQUENCE</scope>
    <source>
        <strain evidence="8">RN2-1</strain>
    </source>
</reference>
<dbReference type="PANTHER" id="PTHR33375">
    <property type="entry name" value="CHROMOSOME-PARTITIONING PROTEIN PARB-RELATED"/>
    <property type="match status" value="1"/>
</dbReference>
<feature type="compositionally biased region" description="Basic residues" evidence="6">
    <location>
        <begin position="1"/>
        <end position="11"/>
    </location>
</feature>
<evidence type="ECO:0000256" key="6">
    <source>
        <dbReference type="SAM" id="MobiDB-lite"/>
    </source>
</evidence>
<feature type="domain" description="ParB-like N-terminal" evidence="7">
    <location>
        <begin position="30"/>
        <end position="116"/>
    </location>
</feature>
<dbReference type="InterPro" id="IPR002052">
    <property type="entry name" value="DNA_methylase_N6_adenine_CS"/>
</dbReference>
<organism evidence="8 9">
    <name type="scientific">Limobrevibacterium gyesilva</name>
    <dbReference type="NCBI Taxonomy" id="2991712"/>
    <lineage>
        <taxon>Bacteria</taxon>
        <taxon>Pseudomonadati</taxon>
        <taxon>Pseudomonadota</taxon>
        <taxon>Alphaproteobacteria</taxon>
        <taxon>Acetobacterales</taxon>
        <taxon>Acetobacteraceae</taxon>
        <taxon>Limobrevibacterium</taxon>
    </lineage>
</organism>
<dbReference type="InterPro" id="IPR036086">
    <property type="entry name" value="ParB/Sulfiredoxin_sf"/>
</dbReference>
<dbReference type="SUPFAM" id="SSF110849">
    <property type="entry name" value="ParB/Sulfiredoxin"/>
    <property type="match status" value="1"/>
</dbReference>
<dbReference type="CDD" id="cd16403">
    <property type="entry name" value="ParB_N_like_MT"/>
    <property type="match status" value="1"/>
</dbReference>
<feature type="compositionally biased region" description="Low complexity" evidence="6">
    <location>
        <begin position="12"/>
        <end position="21"/>
    </location>
</feature>
<dbReference type="RefSeq" id="WP_264715195.1">
    <property type="nucleotide sequence ID" value="NZ_JAPDNT010000019.1"/>
</dbReference>
<keyword evidence="9" id="KW-1185">Reference proteome</keyword>
<dbReference type="PROSITE" id="PS00092">
    <property type="entry name" value="N6_MTASE"/>
    <property type="match status" value="1"/>
</dbReference>
<keyword evidence="2" id="KW-0489">Methyltransferase</keyword>
<dbReference type="InterPro" id="IPR015840">
    <property type="entry name" value="DNA_MeTrfase_ParB"/>
</dbReference>
<sequence length="464" mass="50655">MTIPVRTRRRPGGPSDAAPGSPDLLSLAIQYRPVAELKPAARNARKHSRQQLQQIAASIRQFGFVNPILVDAEGQVVAGHGRLEAAKTLKIQEVPTVSLVHLSEAQLRAYRLADNRLAELAGWDQELLALELGELAGMELDFELEITGFATADLDRLLAASDGPMGADEDAVPEPQARAVSRLGDLWLLGPHRLLCADARQQVSYQHLLGGEPAQLVFTDPPYNVQIQGHVSGLGKVRHREFAMASGEMSEADFTEFLATLFAHLTAASADGAIHFICMDWRHMYEALAAGRRAYTELKNLCVWNKDNGGMGTFYRSKHELVFVFKNGATPHINTFGLGEGGRYRTNVWDYAGANTFRRGRAEELAMHPTVKPVALVMDAIKDCSRRGGSVLDPFGGSGTTLIAAERTGRHGRLLEIDPLYVDVTLRRWEALTGEAARHGETGQSFGAVASERLAAEAKEVRHG</sequence>
<dbReference type="AlphaFoldDB" id="A0AA41YM36"/>
<evidence type="ECO:0000256" key="4">
    <source>
        <dbReference type="ARBA" id="ARBA00047942"/>
    </source>
</evidence>
<dbReference type="GO" id="GO:0045881">
    <property type="term" value="P:positive regulation of sporulation resulting in formation of a cellular spore"/>
    <property type="evidence" value="ECO:0007669"/>
    <property type="project" value="TreeGrafter"/>
</dbReference>
<dbReference type="GO" id="GO:0003677">
    <property type="term" value="F:DNA binding"/>
    <property type="evidence" value="ECO:0007669"/>
    <property type="project" value="InterPro"/>
</dbReference>
<evidence type="ECO:0000256" key="5">
    <source>
        <dbReference type="RuleBase" id="RU362026"/>
    </source>
</evidence>